<name>G9EQL5_9GAMM</name>
<comment type="similarity">
    <text evidence="8">Belongs to the ribose-phosphate pyrophosphokinase family.</text>
</comment>
<evidence type="ECO:0000259" key="9">
    <source>
        <dbReference type="Pfam" id="PF00156"/>
    </source>
</evidence>
<evidence type="ECO:0000256" key="2">
    <source>
        <dbReference type="ARBA" id="ARBA00022679"/>
    </source>
</evidence>
<dbReference type="GO" id="GO:0005737">
    <property type="term" value="C:cytoplasm"/>
    <property type="evidence" value="ECO:0007669"/>
    <property type="project" value="TreeGrafter"/>
</dbReference>
<evidence type="ECO:0000256" key="1">
    <source>
        <dbReference type="ARBA" id="ARBA00013247"/>
    </source>
</evidence>
<proteinExistence type="inferred from homology"/>
<keyword evidence="4" id="KW-0547">Nucleotide-binding</keyword>
<feature type="domain" description="Phosphoribosyltransferase" evidence="9">
    <location>
        <begin position="95"/>
        <end position="231"/>
    </location>
</feature>
<evidence type="ECO:0000259" key="10">
    <source>
        <dbReference type="Pfam" id="PF13793"/>
    </source>
</evidence>
<dbReference type="EMBL" id="JH413830">
    <property type="protein sequence ID" value="EHL30461.1"/>
    <property type="molecule type" value="Genomic_DNA"/>
</dbReference>
<dbReference type="EC" id="2.7.6.1" evidence="1"/>
<reference evidence="11 12" key="1">
    <citation type="journal article" date="2011" name="BMC Genomics">
        <title>Insight into cross-talk between intra-amoebal pathogens.</title>
        <authorList>
            <person name="Gimenez G."/>
            <person name="Bertelli C."/>
            <person name="Moliner C."/>
            <person name="Robert C."/>
            <person name="Raoult D."/>
            <person name="Fournier P.E."/>
            <person name="Greub G."/>
        </authorList>
    </citation>
    <scope>NUCLEOTIDE SEQUENCE [LARGE SCALE GENOMIC DNA]</scope>
    <source>
        <strain evidence="11 12">LLAP12</strain>
    </source>
</reference>
<dbReference type="GO" id="GO:0016301">
    <property type="term" value="F:kinase activity"/>
    <property type="evidence" value="ECO:0007669"/>
    <property type="project" value="UniProtKB-KW"/>
</dbReference>
<dbReference type="SUPFAM" id="SSF53271">
    <property type="entry name" value="PRTase-like"/>
    <property type="match status" value="2"/>
</dbReference>
<dbReference type="PANTHER" id="PTHR10210:SF32">
    <property type="entry name" value="RIBOSE-PHOSPHATE PYROPHOSPHOKINASE 2"/>
    <property type="match status" value="1"/>
</dbReference>
<evidence type="ECO:0000256" key="4">
    <source>
        <dbReference type="ARBA" id="ARBA00022741"/>
    </source>
</evidence>
<dbReference type="InterPro" id="IPR029057">
    <property type="entry name" value="PRTase-like"/>
</dbReference>
<keyword evidence="5" id="KW-0418">Kinase</keyword>
<dbReference type="GO" id="GO:0005524">
    <property type="term" value="F:ATP binding"/>
    <property type="evidence" value="ECO:0007669"/>
    <property type="project" value="UniProtKB-KW"/>
</dbReference>
<keyword evidence="2" id="KW-0808">Transferase</keyword>
<keyword evidence="12" id="KW-1185">Reference proteome</keyword>
<dbReference type="SMART" id="SM01400">
    <property type="entry name" value="Pribosyltran_N"/>
    <property type="match status" value="1"/>
</dbReference>
<dbReference type="AlphaFoldDB" id="G9EQL5"/>
<dbReference type="GO" id="GO:0000287">
    <property type="term" value="F:magnesium ion binding"/>
    <property type="evidence" value="ECO:0007669"/>
    <property type="project" value="InterPro"/>
</dbReference>
<evidence type="ECO:0000256" key="8">
    <source>
        <dbReference type="RuleBase" id="RU004324"/>
    </source>
</evidence>
<dbReference type="eggNOG" id="COG0462">
    <property type="taxonomic scope" value="Bacteria"/>
</dbReference>
<keyword evidence="6" id="KW-0067">ATP-binding</keyword>
<comment type="catalytic activity">
    <reaction evidence="7">
        <text>D-ribose 5-phosphate + ATP = 5-phospho-alpha-D-ribose 1-diphosphate + AMP + H(+)</text>
        <dbReference type="Rhea" id="RHEA:15609"/>
        <dbReference type="ChEBI" id="CHEBI:15378"/>
        <dbReference type="ChEBI" id="CHEBI:30616"/>
        <dbReference type="ChEBI" id="CHEBI:58017"/>
        <dbReference type="ChEBI" id="CHEBI:78346"/>
        <dbReference type="ChEBI" id="CHEBI:456215"/>
        <dbReference type="EC" id="2.7.6.1"/>
    </reaction>
</comment>
<dbReference type="Proteomes" id="UP000002770">
    <property type="component" value="Unassembled WGS sequence"/>
</dbReference>
<feature type="domain" description="Ribose-phosphate pyrophosphokinase N-terminal" evidence="10">
    <location>
        <begin position="2"/>
        <end position="75"/>
    </location>
</feature>
<evidence type="ECO:0000256" key="3">
    <source>
        <dbReference type="ARBA" id="ARBA00022727"/>
    </source>
</evidence>
<dbReference type="InParanoid" id="G9EQL5"/>
<organism evidence="11 12">
    <name type="scientific">Legionella drancourtii LLAP12</name>
    <dbReference type="NCBI Taxonomy" id="658187"/>
    <lineage>
        <taxon>Bacteria</taxon>
        <taxon>Pseudomonadati</taxon>
        <taxon>Pseudomonadota</taxon>
        <taxon>Gammaproteobacteria</taxon>
        <taxon>Legionellales</taxon>
        <taxon>Legionellaceae</taxon>
        <taxon>Legionella</taxon>
    </lineage>
</organism>
<dbReference type="GO" id="GO:0002189">
    <property type="term" value="C:ribose phosphate diphosphokinase complex"/>
    <property type="evidence" value="ECO:0007669"/>
    <property type="project" value="TreeGrafter"/>
</dbReference>
<dbReference type="GO" id="GO:0006164">
    <property type="term" value="P:purine nucleotide biosynthetic process"/>
    <property type="evidence" value="ECO:0007669"/>
    <property type="project" value="TreeGrafter"/>
</dbReference>
<dbReference type="GO" id="GO:0004749">
    <property type="term" value="F:ribose phosphate diphosphokinase activity"/>
    <property type="evidence" value="ECO:0007669"/>
    <property type="project" value="UniProtKB-EC"/>
</dbReference>
<dbReference type="STRING" id="658187.LDG_7563"/>
<dbReference type="Pfam" id="PF00156">
    <property type="entry name" value="Pribosyltran"/>
    <property type="match status" value="1"/>
</dbReference>
<sequence>MQIDSNVAGREVFFITSLDQPNTKLVPLVFAAETARAQGALKVTLIAPYLAYMRQDKVFEPGQGITSKYFAQLLSRYFDGLVTIDPHLHRWHTLSAIYDIPATVLHATDNIAQWIHKHMHAPILIGPDAESQQWVADIARKANAPFLILEKIRKGDKQVEVSIPNIEKYQNAIPVLIDDIISTGMTMIGAVKHLLSLKMHPPICIGVHAIFAGDAYQQLLASGVENIITCNTIQHCSNGIDISTNIINYLGICK</sequence>
<dbReference type="InterPro" id="IPR029099">
    <property type="entry name" value="Pribosyltran_N"/>
</dbReference>
<dbReference type="NCBIfam" id="TIGR01251">
    <property type="entry name" value="ribP_PPkin"/>
    <property type="match status" value="1"/>
</dbReference>
<dbReference type="InterPro" id="IPR000836">
    <property type="entry name" value="PRTase_dom"/>
</dbReference>
<evidence type="ECO:0000313" key="11">
    <source>
        <dbReference type="EMBL" id="EHL30461.1"/>
    </source>
</evidence>
<protein>
    <recommendedName>
        <fullName evidence="1">ribose-phosphate diphosphokinase</fullName>
        <ecNumber evidence="1">2.7.6.1</ecNumber>
    </recommendedName>
</protein>
<evidence type="ECO:0000313" key="12">
    <source>
        <dbReference type="Proteomes" id="UP000002770"/>
    </source>
</evidence>
<accession>G9EQL5</accession>
<evidence type="ECO:0000256" key="7">
    <source>
        <dbReference type="ARBA" id="ARBA00049535"/>
    </source>
</evidence>
<evidence type="ECO:0000256" key="6">
    <source>
        <dbReference type="ARBA" id="ARBA00022840"/>
    </source>
</evidence>
<dbReference type="GO" id="GO:0006015">
    <property type="term" value="P:5-phosphoribose 1-diphosphate biosynthetic process"/>
    <property type="evidence" value="ECO:0007669"/>
    <property type="project" value="TreeGrafter"/>
</dbReference>
<gene>
    <name evidence="11" type="ORF">LDG_7563</name>
</gene>
<dbReference type="HOGENOM" id="CLU_033546_2_2_6"/>
<dbReference type="InterPro" id="IPR005946">
    <property type="entry name" value="Rib-P_diPkinase"/>
</dbReference>
<dbReference type="NCBIfam" id="NF005537">
    <property type="entry name" value="PRK07199.1"/>
    <property type="match status" value="1"/>
</dbReference>
<dbReference type="Gene3D" id="3.40.50.2020">
    <property type="match status" value="2"/>
</dbReference>
<evidence type="ECO:0000256" key="5">
    <source>
        <dbReference type="ARBA" id="ARBA00022777"/>
    </source>
</evidence>
<dbReference type="CDD" id="cd06223">
    <property type="entry name" value="PRTases_typeI"/>
    <property type="match status" value="1"/>
</dbReference>
<dbReference type="Pfam" id="PF13793">
    <property type="entry name" value="Pribosyltran_N"/>
    <property type="match status" value="1"/>
</dbReference>
<keyword evidence="3 8" id="KW-0545">Nucleotide biosynthesis</keyword>
<dbReference type="PANTHER" id="PTHR10210">
    <property type="entry name" value="RIBOSE-PHOSPHATE DIPHOSPHOKINASE FAMILY MEMBER"/>
    <property type="match status" value="1"/>
</dbReference>